<dbReference type="EMBL" id="JAAMOX010000001">
    <property type="protein sequence ID" value="NIH53110.1"/>
    <property type="molecule type" value="Genomic_DNA"/>
</dbReference>
<sequence length="320" mass="34189">MHVLSISSLKGGVGKTTVTLGLASAAFSRGLRTLVVDLDPQSDVSTGMDIDITGHGNIADVLENPREKTVRDAIAPSGWTKNHEGTVDVLIGSPAAINFDGPHPSVRDIWKLEEALANIESEYDLVLVDCAPSLNALTRTAWAASDRVLVVTEPGLFSVSAADRALRAIEEIRRGLSPRLQPLGIVVNRARPQSMEHQFRIREMREMFGPLVLNPQLPERTSLQQAQGAAKPVHIWPGENAQEMAGYFDQILDRVMRSADMADDGSVRTSHSGAPRSAAPASPAPTVVAQPASQAGSDDLDEDAAGGSSTDIHVEENQDS</sequence>
<feature type="compositionally biased region" description="Low complexity" evidence="1">
    <location>
        <begin position="270"/>
        <end position="295"/>
    </location>
</feature>
<feature type="domain" description="AAA" evidence="2">
    <location>
        <begin position="1"/>
        <end position="181"/>
    </location>
</feature>
<reference evidence="3 4" key="1">
    <citation type="submission" date="2020-02" db="EMBL/GenBank/DDBJ databases">
        <title>Sequencing the genomes of 1000 actinobacteria strains.</title>
        <authorList>
            <person name="Klenk H.-P."/>
        </authorList>
    </citation>
    <scope>NUCLEOTIDE SEQUENCE [LARGE SCALE GENOMIC DNA]</scope>
    <source>
        <strain evidence="3 4">DSM 27960</strain>
    </source>
</reference>
<evidence type="ECO:0000313" key="3">
    <source>
        <dbReference type="EMBL" id="NIH53110.1"/>
    </source>
</evidence>
<keyword evidence="4" id="KW-1185">Reference proteome</keyword>
<dbReference type="InterPro" id="IPR025669">
    <property type="entry name" value="AAA_dom"/>
</dbReference>
<dbReference type="CDD" id="cd02042">
    <property type="entry name" value="ParAB_family"/>
    <property type="match status" value="1"/>
</dbReference>
<evidence type="ECO:0000256" key="1">
    <source>
        <dbReference type="SAM" id="MobiDB-lite"/>
    </source>
</evidence>
<name>A0A7X5TSJ8_9MICO</name>
<dbReference type="AlphaFoldDB" id="A0A7X5TSJ8"/>
<dbReference type="RefSeq" id="WP_167148447.1">
    <property type="nucleotide sequence ID" value="NZ_JAAMOX010000001.1"/>
</dbReference>
<dbReference type="Proteomes" id="UP000541033">
    <property type="component" value="Unassembled WGS sequence"/>
</dbReference>
<feature type="region of interest" description="Disordered" evidence="1">
    <location>
        <begin position="262"/>
        <end position="320"/>
    </location>
</feature>
<dbReference type="Pfam" id="PF13614">
    <property type="entry name" value="AAA_31"/>
    <property type="match status" value="1"/>
</dbReference>
<dbReference type="PANTHER" id="PTHR13696:SF52">
    <property type="entry name" value="PARA FAMILY PROTEIN CT_582"/>
    <property type="match status" value="1"/>
</dbReference>
<organism evidence="3 4">
    <name type="scientific">Lysinibacter cavernae</name>
    <dbReference type="NCBI Taxonomy" id="1640652"/>
    <lineage>
        <taxon>Bacteria</taxon>
        <taxon>Bacillati</taxon>
        <taxon>Actinomycetota</taxon>
        <taxon>Actinomycetes</taxon>
        <taxon>Micrococcales</taxon>
        <taxon>Microbacteriaceae</taxon>
        <taxon>Lysinibacter</taxon>
    </lineage>
</organism>
<proteinExistence type="predicted"/>
<evidence type="ECO:0000313" key="4">
    <source>
        <dbReference type="Proteomes" id="UP000541033"/>
    </source>
</evidence>
<dbReference type="InterPro" id="IPR027417">
    <property type="entry name" value="P-loop_NTPase"/>
</dbReference>
<dbReference type="SUPFAM" id="SSF52540">
    <property type="entry name" value="P-loop containing nucleoside triphosphate hydrolases"/>
    <property type="match status" value="1"/>
</dbReference>
<gene>
    <name evidence="3" type="ORF">FHX76_000978</name>
</gene>
<accession>A0A7X5TSJ8</accession>
<protein>
    <submittedName>
        <fullName evidence="3">Cellulose biosynthesis protein BcsQ</fullName>
    </submittedName>
</protein>
<evidence type="ECO:0000259" key="2">
    <source>
        <dbReference type="Pfam" id="PF13614"/>
    </source>
</evidence>
<dbReference type="Gene3D" id="3.40.50.300">
    <property type="entry name" value="P-loop containing nucleotide triphosphate hydrolases"/>
    <property type="match status" value="1"/>
</dbReference>
<dbReference type="PANTHER" id="PTHR13696">
    <property type="entry name" value="P-LOOP CONTAINING NUCLEOSIDE TRIPHOSPHATE HYDROLASE"/>
    <property type="match status" value="1"/>
</dbReference>
<comment type="caution">
    <text evidence="3">The sequence shown here is derived from an EMBL/GenBank/DDBJ whole genome shotgun (WGS) entry which is preliminary data.</text>
</comment>
<dbReference type="InterPro" id="IPR050678">
    <property type="entry name" value="DNA_Partitioning_ATPase"/>
</dbReference>